<reference evidence="1" key="1">
    <citation type="submission" date="2022-04" db="EMBL/GenBank/DDBJ databases">
        <title>Jade perch genome.</title>
        <authorList>
            <person name="Chao B."/>
        </authorList>
    </citation>
    <scope>NUCLEOTIDE SEQUENCE</scope>
    <source>
        <strain evidence="1">CB-2022</strain>
    </source>
</reference>
<dbReference type="Proteomes" id="UP000831701">
    <property type="component" value="Chromosome 18"/>
</dbReference>
<protein>
    <submittedName>
        <fullName evidence="1">Uncharacterized protein</fullName>
    </submittedName>
</protein>
<keyword evidence="2" id="KW-1185">Reference proteome</keyword>
<organism evidence="1 2">
    <name type="scientific">Scortum barcoo</name>
    <name type="common">barcoo grunter</name>
    <dbReference type="NCBI Taxonomy" id="214431"/>
    <lineage>
        <taxon>Eukaryota</taxon>
        <taxon>Metazoa</taxon>
        <taxon>Chordata</taxon>
        <taxon>Craniata</taxon>
        <taxon>Vertebrata</taxon>
        <taxon>Euteleostomi</taxon>
        <taxon>Actinopterygii</taxon>
        <taxon>Neopterygii</taxon>
        <taxon>Teleostei</taxon>
        <taxon>Neoteleostei</taxon>
        <taxon>Acanthomorphata</taxon>
        <taxon>Eupercaria</taxon>
        <taxon>Centrarchiformes</taxon>
        <taxon>Terapontoidei</taxon>
        <taxon>Terapontidae</taxon>
        <taxon>Scortum</taxon>
    </lineage>
</organism>
<name>A0ACB8VSX7_9TELE</name>
<gene>
    <name evidence="1" type="ORF">L3Q82_015201</name>
</gene>
<sequence length="1153" mass="129387">DAYYWKLIADFIGPQSGEGLELEKAPCKNRLLIQVGLMREDNNFSWIAIVDWLQKIFPSHHSADFRRLIERGIATTLSLGSEARLTFLESDVNFNFVGPICDSIGVEREHLLEMRDFSEQGQSIEVTNGLILELSNFATREKIAPIVLVTWLRNFNPEFCKNGDIQKAYTNLRPKIKKLKLHYRKYDTRSHRRNAAMENLLQSPFELVQKRKPREHFFVKKRMKRDDTINYEKVIIKEEYESYEISQGEGSEMNSGAIKQLIVREHGGREKELDISNGRRDNSNKKGEALTLLDIAMVSVHKLSSVYGGKNKACMQISLDLLKNQYTLMCREHPAMAEFERKLDSHCEDHSLACPVVFLNHNANFLVDVHDAIEQQIMSFEKEIILSAGEKLGRDKLPKFKNFVNLSESATSRYIHMACDILNSCAPGTHNYRINTGSPSSFVCVLAIVYCKILGPYWQLLKSGGEYSRFSQHILQLYQRFLDWSKDPSTMLEPEGATNVFLQFPLQEKTYKGVFHYCGQWHTNRDLIRTSLKRMVKVIAGVTEEHLKDFLPGGTFSQAASPELSSRLVSCTFSILMAEYPFGSADPYKKKIPHKSSKHSSYKDLSSDSSEVNDDGSSSSDSSSDSSGRQAKKNTPTEQKDDSQQLKKVSKRRTVGKKERVEIMDRDYIIATVNRNGGPCKTQQDVDKMLLRFDGKSRAEKREAVRCEILYQKMILHNADPNLYCVFNNSTQMVMKLKLALPRIKPGYSLVFWAGGRGTMWGSWWSGAAVTHGLVALFAMGSWISVNSLWVELPVVVRVLPEAWNLPAYLSVLIAFGNLGPIAVTITHHCAPGRLNERLIIHGIQVLAVVASALLAVFWSHTVTIGGEGRSLPFLLFTFMLSLVCCTSNVTFLPFMFRYPSQYIRTFFIGQGLSALFPCIVALGQGAAKLECKTMNGTVTPVYEETFPAQNFFWFLCTMLTISFLSFWALTRRQMESQEGAAPQEADDATAKNGEETHPLQKRRDTGSFSCLPYGNMTFHLSVVLGNMANPLACFLAMFVILRSSTGLGFVSLAGGVFAAYLMALAALSPCPPLLGNPAGIPLVVISWIIFTGLFSYLKVVIGTLLHEAGHAALLWCGISIQAGSLIGALTMFPLVNVYHLFTRAHECVDNCS</sequence>
<accession>A0ACB8VSX7</accession>
<comment type="caution">
    <text evidence="1">The sequence shown here is derived from an EMBL/GenBank/DDBJ whole genome shotgun (WGS) entry which is preliminary data.</text>
</comment>
<feature type="non-terminal residue" evidence="1">
    <location>
        <position position="1"/>
    </location>
</feature>
<proteinExistence type="predicted"/>
<evidence type="ECO:0000313" key="1">
    <source>
        <dbReference type="EMBL" id="KAI3358805.1"/>
    </source>
</evidence>
<evidence type="ECO:0000313" key="2">
    <source>
        <dbReference type="Proteomes" id="UP000831701"/>
    </source>
</evidence>
<dbReference type="EMBL" id="CM041548">
    <property type="protein sequence ID" value="KAI3358805.1"/>
    <property type="molecule type" value="Genomic_DNA"/>
</dbReference>